<reference evidence="7 8" key="1">
    <citation type="submission" date="2024-03" db="EMBL/GenBank/DDBJ databases">
        <authorList>
            <person name="Martinez-Hernandez J."/>
        </authorList>
    </citation>
    <scope>NUCLEOTIDE SEQUENCE [LARGE SCALE GENOMIC DNA]</scope>
</reference>
<evidence type="ECO:0000313" key="8">
    <source>
        <dbReference type="Proteomes" id="UP001497480"/>
    </source>
</evidence>
<proteinExistence type="predicted"/>
<keyword evidence="4" id="KW-0479">Metal-binding</keyword>
<evidence type="ECO:0000256" key="5">
    <source>
        <dbReference type="ARBA" id="ARBA00022989"/>
    </source>
</evidence>
<dbReference type="EMBL" id="CAXHTB010000003">
    <property type="protein sequence ID" value="CAL0303248.1"/>
    <property type="molecule type" value="Genomic_DNA"/>
</dbReference>
<dbReference type="GO" id="GO:0020037">
    <property type="term" value="F:heme binding"/>
    <property type="evidence" value="ECO:0007669"/>
    <property type="project" value="InterPro"/>
</dbReference>
<dbReference type="InterPro" id="IPR051103">
    <property type="entry name" value="Plant_metabolite_P450s"/>
</dbReference>
<dbReference type="GO" id="GO:0016709">
    <property type="term" value="F:oxidoreductase activity, acting on paired donors, with incorporation or reduction of molecular oxygen, NAD(P)H as one donor, and incorporation of one atom of oxygen"/>
    <property type="evidence" value="ECO:0007669"/>
    <property type="project" value="TreeGrafter"/>
</dbReference>
<comment type="subcellular location">
    <subcellularLocation>
        <location evidence="2">Membrane</location>
        <topology evidence="2">Single-pass membrane protein</topology>
    </subcellularLocation>
</comment>
<comment type="cofactor">
    <cofactor evidence="1">
        <name>heme</name>
        <dbReference type="ChEBI" id="CHEBI:30413"/>
    </cofactor>
</comment>
<dbReference type="Proteomes" id="UP001497480">
    <property type="component" value="Unassembled WGS sequence"/>
</dbReference>
<evidence type="ECO:0000256" key="1">
    <source>
        <dbReference type="ARBA" id="ARBA00001971"/>
    </source>
</evidence>
<dbReference type="PANTHER" id="PTHR24298:SF800">
    <property type="entry name" value="CYTOCHROME P450 89A2-RELATED"/>
    <property type="match status" value="1"/>
</dbReference>
<dbReference type="AlphaFoldDB" id="A0AAV1W2L6"/>
<keyword evidence="6" id="KW-0472">Membrane</keyword>
<dbReference type="SUPFAM" id="SSF48264">
    <property type="entry name" value="Cytochrome P450"/>
    <property type="match status" value="1"/>
</dbReference>
<accession>A0AAV1W2L6</accession>
<sequence length="84" mass="9815">MGLNPKRLYLTNRPINLPIENFISRNQHNITSASYGTTWRILRRNLIAEMIHPTRVKAFAQTRKWVLDVLLKRLKANIKSSDSI</sequence>
<name>A0AAV1W2L6_LUPLU</name>
<evidence type="ECO:0000256" key="2">
    <source>
        <dbReference type="ARBA" id="ARBA00004167"/>
    </source>
</evidence>
<dbReference type="GO" id="GO:0016020">
    <property type="term" value="C:membrane"/>
    <property type="evidence" value="ECO:0007669"/>
    <property type="project" value="UniProtKB-SubCell"/>
</dbReference>
<evidence type="ECO:0000256" key="6">
    <source>
        <dbReference type="ARBA" id="ARBA00023136"/>
    </source>
</evidence>
<comment type="caution">
    <text evidence="7">The sequence shown here is derived from an EMBL/GenBank/DDBJ whole genome shotgun (WGS) entry which is preliminary data.</text>
</comment>
<dbReference type="InterPro" id="IPR036396">
    <property type="entry name" value="Cyt_P450_sf"/>
</dbReference>
<keyword evidence="3" id="KW-0812">Transmembrane</keyword>
<evidence type="ECO:0000256" key="3">
    <source>
        <dbReference type="ARBA" id="ARBA00022692"/>
    </source>
</evidence>
<evidence type="ECO:0000256" key="4">
    <source>
        <dbReference type="ARBA" id="ARBA00022723"/>
    </source>
</evidence>
<organism evidence="7 8">
    <name type="scientific">Lupinus luteus</name>
    <name type="common">European yellow lupine</name>
    <dbReference type="NCBI Taxonomy" id="3873"/>
    <lineage>
        <taxon>Eukaryota</taxon>
        <taxon>Viridiplantae</taxon>
        <taxon>Streptophyta</taxon>
        <taxon>Embryophyta</taxon>
        <taxon>Tracheophyta</taxon>
        <taxon>Spermatophyta</taxon>
        <taxon>Magnoliopsida</taxon>
        <taxon>eudicotyledons</taxon>
        <taxon>Gunneridae</taxon>
        <taxon>Pentapetalae</taxon>
        <taxon>rosids</taxon>
        <taxon>fabids</taxon>
        <taxon>Fabales</taxon>
        <taxon>Fabaceae</taxon>
        <taxon>Papilionoideae</taxon>
        <taxon>50 kb inversion clade</taxon>
        <taxon>genistoids sensu lato</taxon>
        <taxon>core genistoids</taxon>
        <taxon>Genisteae</taxon>
        <taxon>Lupinus</taxon>
    </lineage>
</organism>
<keyword evidence="8" id="KW-1185">Reference proteome</keyword>
<dbReference type="GO" id="GO:0005506">
    <property type="term" value="F:iron ion binding"/>
    <property type="evidence" value="ECO:0007669"/>
    <property type="project" value="InterPro"/>
</dbReference>
<dbReference type="PANTHER" id="PTHR24298">
    <property type="entry name" value="FLAVONOID 3'-MONOOXYGENASE-RELATED"/>
    <property type="match status" value="1"/>
</dbReference>
<protein>
    <recommendedName>
        <fullName evidence="9">Cytochrome P450</fullName>
    </recommendedName>
</protein>
<gene>
    <name evidence="7" type="ORF">LLUT_LOCUS4308</name>
</gene>
<evidence type="ECO:0000313" key="7">
    <source>
        <dbReference type="EMBL" id="CAL0303248.1"/>
    </source>
</evidence>
<keyword evidence="5" id="KW-1133">Transmembrane helix</keyword>
<evidence type="ECO:0008006" key="9">
    <source>
        <dbReference type="Google" id="ProtNLM"/>
    </source>
</evidence>